<dbReference type="Proteomes" id="UP000814140">
    <property type="component" value="Unassembled WGS sequence"/>
</dbReference>
<sequence>DAIQEWIVIFATCSGVGDLLGEDRMFTTHCFRCGGAQYWLMFASISKRWTLARIKWWGGWAQGEHVPTSISLTTTLSPIKMNTLIWYLLDELVLYEGSHTDALRPPPIEA</sequence>
<keyword evidence="2" id="KW-1185">Reference proteome</keyword>
<gene>
    <name evidence="1" type="ORF">BV25DRAFT_1778173</name>
</gene>
<dbReference type="EMBL" id="MU277230">
    <property type="protein sequence ID" value="KAI0058920.1"/>
    <property type="molecule type" value="Genomic_DNA"/>
</dbReference>
<accession>A0ACB8SSJ0</accession>
<protein>
    <submittedName>
        <fullName evidence="1">Uncharacterized protein</fullName>
    </submittedName>
</protein>
<reference evidence="1" key="1">
    <citation type="submission" date="2021-03" db="EMBL/GenBank/DDBJ databases">
        <authorList>
            <consortium name="DOE Joint Genome Institute"/>
            <person name="Ahrendt S."/>
            <person name="Looney B.P."/>
            <person name="Miyauchi S."/>
            <person name="Morin E."/>
            <person name="Drula E."/>
            <person name="Courty P.E."/>
            <person name="Chicoki N."/>
            <person name="Fauchery L."/>
            <person name="Kohler A."/>
            <person name="Kuo A."/>
            <person name="Labutti K."/>
            <person name="Pangilinan J."/>
            <person name="Lipzen A."/>
            <person name="Riley R."/>
            <person name="Andreopoulos W."/>
            <person name="He G."/>
            <person name="Johnson J."/>
            <person name="Barry K.W."/>
            <person name="Grigoriev I.V."/>
            <person name="Nagy L."/>
            <person name="Hibbett D."/>
            <person name="Henrissat B."/>
            <person name="Matheny P.B."/>
            <person name="Labbe J."/>
            <person name="Martin F."/>
        </authorList>
    </citation>
    <scope>NUCLEOTIDE SEQUENCE</scope>
    <source>
        <strain evidence="1">HHB10654</strain>
    </source>
</reference>
<feature type="non-terminal residue" evidence="1">
    <location>
        <position position="110"/>
    </location>
</feature>
<organism evidence="1 2">
    <name type="scientific">Artomyces pyxidatus</name>
    <dbReference type="NCBI Taxonomy" id="48021"/>
    <lineage>
        <taxon>Eukaryota</taxon>
        <taxon>Fungi</taxon>
        <taxon>Dikarya</taxon>
        <taxon>Basidiomycota</taxon>
        <taxon>Agaricomycotina</taxon>
        <taxon>Agaricomycetes</taxon>
        <taxon>Russulales</taxon>
        <taxon>Auriscalpiaceae</taxon>
        <taxon>Artomyces</taxon>
    </lineage>
</organism>
<evidence type="ECO:0000313" key="2">
    <source>
        <dbReference type="Proteomes" id="UP000814140"/>
    </source>
</evidence>
<reference evidence="1" key="2">
    <citation type="journal article" date="2022" name="New Phytol.">
        <title>Evolutionary transition to the ectomycorrhizal habit in the genomes of a hyperdiverse lineage of mushroom-forming fungi.</title>
        <authorList>
            <person name="Looney B."/>
            <person name="Miyauchi S."/>
            <person name="Morin E."/>
            <person name="Drula E."/>
            <person name="Courty P.E."/>
            <person name="Kohler A."/>
            <person name="Kuo A."/>
            <person name="LaButti K."/>
            <person name="Pangilinan J."/>
            <person name="Lipzen A."/>
            <person name="Riley R."/>
            <person name="Andreopoulos W."/>
            <person name="He G."/>
            <person name="Johnson J."/>
            <person name="Nolan M."/>
            <person name="Tritt A."/>
            <person name="Barry K.W."/>
            <person name="Grigoriev I.V."/>
            <person name="Nagy L.G."/>
            <person name="Hibbett D."/>
            <person name="Henrissat B."/>
            <person name="Matheny P.B."/>
            <person name="Labbe J."/>
            <person name="Martin F.M."/>
        </authorList>
    </citation>
    <scope>NUCLEOTIDE SEQUENCE</scope>
    <source>
        <strain evidence="1">HHB10654</strain>
    </source>
</reference>
<evidence type="ECO:0000313" key="1">
    <source>
        <dbReference type="EMBL" id="KAI0058920.1"/>
    </source>
</evidence>
<comment type="caution">
    <text evidence="1">The sequence shown here is derived from an EMBL/GenBank/DDBJ whole genome shotgun (WGS) entry which is preliminary data.</text>
</comment>
<feature type="non-terminal residue" evidence="1">
    <location>
        <position position="1"/>
    </location>
</feature>
<proteinExistence type="predicted"/>
<name>A0ACB8SSJ0_9AGAM</name>